<feature type="transmembrane region" description="Helical" evidence="5">
    <location>
        <begin position="279"/>
        <end position="301"/>
    </location>
</feature>
<sequence length="357" mass="37619">MSGVGGLRSLSWALFAGFVRDRGALFLTVLFPLLFLVVFAGVFGHQSTPRVRVVQVGAAPVLEQAVGRAGRALTDTLAVERGGDRAAALRKVAEGDADAVVEQHGNVLVAHYSVADPVKAGTVRGLLGSIVQSADVAASGREPRFSLRVQRVEDESLGAVQFFTPSLLGWALASAGVFGASQTLVTWRTRGLLRRLRLSPAPIWALFGARVVVSVAVALLQLAVFLGVASLPFFGLRLQGAWWMAVPLVVAGVLAFLAIGMVIGAWARTQESAQTVTQLVVLPMAFLGGSFFPLDGAPGWMRTLSHVFPLRYLNEGMLNVMGRGLGAGSAVPQLVTLLGIAAVGAVVAVRMFRWDAS</sequence>
<dbReference type="Proteomes" id="UP000572680">
    <property type="component" value="Unassembled WGS sequence"/>
</dbReference>
<keyword evidence="4 5" id="KW-0472">Membrane</keyword>
<feature type="transmembrane region" description="Helical" evidence="5">
    <location>
        <begin position="330"/>
        <end position="352"/>
    </location>
</feature>
<evidence type="ECO:0000256" key="1">
    <source>
        <dbReference type="ARBA" id="ARBA00004141"/>
    </source>
</evidence>
<dbReference type="InterPro" id="IPR052902">
    <property type="entry name" value="ABC-2_transporter"/>
</dbReference>
<evidence type="ECO:0000259" key="6">
    <source>
        <dbReference type="PROSITE" id="PS51012"/>
    </source>
</evidence>
<feature type="transmembrane region" description="Helical" evidence="5">
    <location>
        <begin position="203"/>
        <end position="229"/>
    </location>
</feature>
<gene>
    <name evidence="7" type="ORF">HNR61_003354</name>
</gene>
<evidence type="ECO:0000256" key="3">
    <source>
        <dbReference type="ARBA" id="ARBA00022989"/>
    </source>
</evidence>
<dbReference type="PANTHER" id="PTHR43027">
    <property type="entry name" value="DOXORUBICIN RESISTANCE ABC TRANSPORTER PERMEASE PROTEIN DRRC-RELATED"/>
    <property type="match status" value="1"/>
</dbReference>
<dbReference type="InterPro" id="IPR047817">
    <property type="entry name" value="ABC2_TM_bact-type"/>
</dbReference>
<evidence type="ECO:0000313" key="8">
    <source>
        <dbReference type="Proteomes" id="UP000572680"/>
    </source>
</evidence>
<keyword evidence="3 5" id="KW-1133">Transmembrane helix</keyword>
<keyword evidence="8" id="KW-1185">Reference proteome</keyword>
<dbReference type="GO" id="GO:0016020">
    <property type="term" value="C:membrane"/>
    <property type="evidence" value="ECO:0007669"/>
    <property type="project" value="UniProtKB-SubCell"/>
</dbReference>
<comment type="subcellular location">
    <subcellularLocation>
        <location evidence="1">Membrane</location>
        <topology evidence="1">Multi-pass membrane protein</topology>
    </subcellularLocation>
</comment>
<dbReference type="PROSITE" id="PS51012">
    <property type="entry name" value="ABC_TM2"/>
    <property type="match status" value="1"/>
</dbReference>
<name>A0A7W3LP59_ACTNM</name>
<accession>A0A7W3LP59</accession>
<comment type="caution">
    <text evidence="7">The sequence shown here is derived from an EMBL/GenBank/DDBJ whole genome shotgun (WGS) entry which is preliminary data.</text>
</comment>
<evidence type="ECO:0000256" key="4">
    <source>
        <dbReference type="ARBA" id="ARBA00023136"/>
    </source>
</evidence>
<evidence type="ECO:0000256" key="5">
    <source>
        <dbReference type="SAM" id="Phobius"/>
    </source>
</evidence>
<dbReference type="PANTHER" id="PTHR43027:SF2">
    <property type="entry name" value="TRANSPORT PERMEASE PROTEIN"/>
    <property type="match status" value="1"/>
</dbReference>
<reference evidence="7 8" key="1">
    <citation type="submission" date="2020-08" db="EMBL/GenBank/DDBJ databases">
        <title>Genomic Encyclopedia of Type Strains, Phase IV (KMG-IV): sequencing the most valuable type-strain genomes for metagenomic binning, comparative biology and taxonomic classification.</title>
        <authorList>
            <person name="Goeker M."/>
        </authorList>
    </citation>
    <scope>NUCLEOTIDE SEQUENCE [LARGE SCALE GENOMIC DNA]</scope>
    <source>
        <strain evidence="7 8">DSM 44197</strain>
    </source>
</reference>
<dbReference type="AlphaFoldDB" id="A0A7W3LP59"/>
<feature type="domain" description="ABC transmembrane type-2" evidence="6">
    <location>
        <begin position="108"/>
        <end position="355"/>
    </location>
</feature>
<proteinExistence type="predicted"/>
<evidence type="ECO:0000256" key="2">
    <source>
        <dbReference type="ARBA" id="ARBA00022692"/>
    </source>
</evidence>
<feature type="transmembrane region" description="Helical" evidence="5">
    <location>
        <begin position="241"/>
        <end position="267"/>
    </location>
</feature>
<keyword evidence="2 5" id="KW-0812">Transmembrane</keyword>
<dbReference type="Pfam" id="PF12698">
    <property type="entry name" value="ABC2_membrane_3"/>
    <property type="match status" value="1"/>
</dbReference>
<dbReference type="InterPro" id="IPR013525">
    <property type="entry name" value="ABC2_TM"/>
</dbReference>
<organism evidence="7 8">
    <name type="scientific">Actinomadura namibiensis</name>
    <dbReference type="NCBI Taxonomy" id="182080"/>
    <lineage>
        <taxon>Bacteria</taxon>
        <taxon>Bacillati</taxon>
        <taxon>Actinomycetota</taxon>
        <taxon>Actinomycetes</taxon>
        <taxon>Streptosporangiales</taxon>
        <taxon>Thermomonosporaceae</taxon>
        <taxon>Actinomadura</taxon>
    </lineage>
</organism>
<dbReference type="RefSeq" id="WP_182844061.1">
    <property type="nucleotide sequence ID" value="NZ_BAAALP010000010.1"/>
</dbReference>
<feature type="transmembrane region" description="Helical" evidence="5">
    <location>
        <begin position="24"/>
        <end position="43"/>
    </location>
</feature>
<dbReference type="GO" id="GO:0140359">
    <property type="term" value="F:ABC-type transporter activity"/>
    <property type="evidence" value="ECO:0007669"/>
    <property type="project" value="InterPro"/>
</dbReference>
<protein>
    <submittedName>
        <fullName evidence="7">ABC-2 type transport system permease protein</fullName>
    </submittedName>
</protein>
<evidence type="ECO:0000313" key="7">
    <source>
        <dbReference type="EMBL" id="MBA8951714.1"/>
    </source>
</evidence>
<dbReference type="EMBL" id="JACJIA010000004">
    <property type="protein sequence ID" value="MBA8951714.1"/>
    <property type="molecule type" value="Genomic_DNA"/>
</dbReference>